<dbReference type="SUPFAM" id="SSF54695">
    <property type="entry name" value="POZ domain"/>
    <property type="match status" value="2"/>
</dbReference>
<protein>
    <recommendedName>
        <fullName evidence="4">BTB domain-containing protein</fullName>
    </recommendedName>
</protein>
<gene>
    <name evidence="5" type="ORF">DICPUDRAFT_97415</name>
</gene>
<dbReference type="SUPFAM" id="SSF50985">
    <property type="entry name" value="RCC1/BLIP-II"/>
    <property type="match status" value="2"/>
</dbReference>
<dbReference type="PANTHER" id="PTHR22872:SF2">
    <property type="entry name" value="INHIBITOR OF BRUTON TYROSINE KINASE"/>
    <property type="match status" value="1"/>
</dbReference>
<evidence type="ECO:0000256" key="2">
    <source>
        <dbReference type="PROSITE-ProRule" id="PRU00235"/>
    </source>
</evidence>
<dbReference type="PROSITE" id="PS50012">
    <property type="entry name" value="RCC1_3"/>
    <property type="match status" value="6"/>
</dbReference>
<dbReference type="PROSITE" id="PS50097">
    <property type="entry name" value="BTB"/>
    <property type="match status" value="2"/>
</dbReference>
<dbReference type="InterPro" id="IPR000408">
    <property type="entry name" value="Reg_chr_condens"/>
</dbReference>
<dbReference type="RefSeq" id="XP_003286517.1">
    <property type="nucleotide sequence ID" value="XM_003286469.1"/>
</dbReference>
<dbReference type="InterPro" id="IPR011333">
    <property type="entry name" value="SKP1/BTB/POZ_sf"/>
</dbReference>
<dbReference type="PRINTS" id="PR00633">
    <property type="entry name" value="RCCNDNSATION"/>
</dbReference>
<feature type="region of interest" description="Disordered" evidence="3">
    <location>
        <begin position="159"/>
        <end position="180"/>
    </location>
</feature>
<dbReference type="Gene3D" id="2.130.10.30">
    <property type="entry name" value="Regulator of chromosome condensation 1/beta-lactamase-inhibitor protein II"/>
    <property type="match status" value="2"/>
</dbReference>
<dbReference type="GeneID" id="10503927"/>
<dbReference type="Proteomes" id="UP000001064">
    <property type="component" value="Unassembled WGS sequence"/>
</dbReference>
<keyword evidence="6" id="KW-1185">Reference proteome</keyword>
<dbReference type="FunCoup" id="F0ZGI8">
    <property type="interactions" value="30"/>
</dbReference>
<dbReference type="PROSITE" id="PS00626">
    <property type="entry name" value="RCC1_2"/>
    <property type="match status" value="2"/>
</dbReference>
<dbReference type="InterPro" id="IPR009091">
    <property type="entry name" value="RCC1/BLIP-II"/>
</dbReference>
<feature type="repeat" description="RCC1" evidence="2">
    <location>
        <begin position="394"/>
        <end position="445"/>
    </location>
</feature>
<accession>F0ZGI8</accession>
<evidence type="ECO:0000313" key="6">
    <source>
        <dbReference type="Proteomes" id="UP000001064"/>
    </source>
</evidence>
<dbReference type="STRING" id="5786.F0ZGI8"/>
<keyword evidence="1" id="KW-0677">Repeat</keyword>
<feature type="repeat" description="RCC1" evidence="2">
    <location>
        <begin position="224"/>
        <end position="275"/>
    </location>
</feature>
<dbReference type="EMBL" id="GL871012">
    <property type="protein sequence ID" value="EGC36949.1"/>
    <property type="molecule type" value="Genomic_DNA"/>
</dbReference>
<evidence type="ECO:0000259" key="4">
    <source>
        <dbReference type="PROSITE" id="PS50097"/>
    </source>
</evidence>
<dbReference type="OrthoDB" id="8068875at2759"/>
<reference evidence="6" key="1">
    <citation type="journal article" date="2011" name="Genome Biol.">
        <title>Comparative genomics of the social amoebae Dictyostelium discoideum and Dictyostelium purpureum.</title>
        <authorList>
            <consortium name="US DOE Joint Genome Institute (JGI-PGF)"/>
            <person name="Sucgang R."/>
            <person name="Kuo A."/>
            <person name="Tian X."/>
            <person name="Salerno W."/>
            <person name="Parikh A."/>
            <person name="Feasley C.L."/>
            <person name="Dalin E."/>
            <person name="Tu H."/>
            <person name="Huang E."/>
            <person name="Barry K."/>
            <person name="Lindquist E."/>
            <person name="Shapiro H."/>
            <person name="Bruce D."/>
            <person name="Schmutz J."/>
            <person name="Salamov A."/>
            <person name="Fey P."/>
            <person name="Gaudet P."/>
            <person name="Anjard C."/>
            <person name="Babu M.M."/>
            <person name="Basu S."/>
            <person name="Bushmanova Y."/>
            <person name="van der Wel H."/>
            <person name="Katoh-Kurasawa M."/>
            <person name="Dinh C."/>
            <person name="Coutinho P.M."/>
            <person name="Saito T."/>
            <person name="Elias M."/>
            <person name="Schaap P."/>
            <person name="Kay R.R."/>
            <person name="Henrissat B."/>
            <person name="Eichinger L."/>
            <person name="Rivero F."/>
            <person name="Putnam N.H."/>
            <person name="West C.M."/>
            <person name="Loomis W.F."/>
            <person name="Chisholm R.L."/>
            <person name="Shaulsky G."/>
            <person name="Strassmann J.E."/>
            <person name="Queller D.C."/>
            <person name="Kuspa A."/>
            <person name="Grigoriev I.V."/>
        </authorList>
    </citation>
    <scope>NUCLEOTIDE SEQUENCE [LARGE SCALE GENOMIC DNA]</scope>
    <source>
        <strain evidence="6">QSDP1</strain>
    </source>
</reference>
<dbReference type="CDD" id="cd18186">
    <property type="entry name" value="BTB_POZ_ZBTB_KLHL-like"/>
    <property type="match status" value="1"/>
</dbReference>
<feature type="repeat" description="RCC1" evidence="2">
    <location>
        <begin position="330"/>
        <end position="393"/>
    </location>
</feature>
<proteinExistence type="predicted"/>
<organism evidence="5 6">
    <name type="scientific">Dictyostelium purpureum</name>
    <name type="common">Slime mold</name>
    <dbReference type="NCBI Taxonomy" id="5786"/>
    <lineage>
        <taxon>Eukaryota</taxon>
        <taxon>Amoebozoa</taxon>
        <taxon>Evosea</taxon>
        <taxon>Eumycetozoa</taxon>
        <taxon>Dictyostelia</taxon>
        <taxon>Dictyosteliales</taxon>
        <taxon>Dictyosteliaceae</taxon>
        <taxon>Dictyostelium</taxon>
    </lineage>
</organism>
<dbReference type="InterPro" id="IPR051625">
    <property type="entry name" value="Signaling_Regulatory_Domain"/>
</dbReference>
<dbReference type="Pfam" id="PF00651">
    <property type="entry name" value="BTB"/>
    <property type="match status" value="2"/>
</dbReference>
<dbReference type="Pfam" id="PF00415">
    <property type="entry name" value="RCC1"/>
    <property type="match status" value="2"/>
</dbReference>
<dbReference type="AlphaFoldDB" id="F0ZGI8"/>
<feature type="repeat" description="RCC1" evidence="2">
    <location>
        <begin position="1"/>
        <end position="52"/>
    </location>
</feature>
<evidence type="ECO:0000256" key="1">
    <source>
        <dbReference type="ARBA" id="ARBA00022737"/>
    </source>
</evidence>
<dbReference type="PANTHER" id="PTHR22872">
    <property type="entry name" value="BTK-BINDING PROTEIN-RELATED"/>
    <property type="match status" value="1"/>
</dbReference>
<evidence type="ECO:0000256" key="3">
    <source>
        <dbReference type="SAM" id="MobiDB-lite"/>
    </source>
</evidence>
<dbReference type="Pfam" id="PF25390">
    <property type="entry name" value="WD40_RLD"/>
    <property type="match status" value="1"/>
</dbReference>
<dbReference type="Gene3D" id="3.30.710.10">
    <property type="entry name" value="Potassium Channel Kv1.1, Chain A"/>
    <property type="match status" value="2"/>
</dbReference>
<name>F0ZGI8_DICPU</name>
<feature type="domain" description="BTB" evidence="4">
    <location>
        <begin position="464"/>
        <end position="546"/>
    </location>
</feature>
<dbReference type="InterPro" id="IPR000210">
    <property type="entry name" value="BTB/POZ_dom"/>
</dbReference>
<sequence>MSVISVGNNKNGQLGIENIKEHLEPKVLESLKGKVIVSCSSGEAHNICVSRFGDVYSWGRGKEGQLGVPEKMLFSTKPNLIKTLLHERVVKVACGNFHSLALTDQGRVYEWGQLHKIDDSKTGLEATNGLLEMPGMSKPKYQSIIENSVSQYLNGEKEIYDSTSGNNDDDDEASTSEQSKGKHIGKIIDYNQTTPIQVQGLLANEEVIDISAGWAFSAAVTKSGKIFTWGFNEKGQLGLKHRWFNSSPQLVKTLLDVKIVSVSCGRQHIGAVTEDGDLYTWGLGVFGQLGHSNVKSYLHPKKVAAFSLNGIQVSQVSCGSNFTMVLGRNQILYAFGHGEYAQLGATEETQHLDMGSRDNHFKYSSPKVVEALEDKKIKYVTCGHLHTLALTEDNEVYVWGWGSSGCLGLNSKRFQLVPQLVTSISGEEISCISAGEKHSLIVRGSDLTSFAFDYKGLVNEKKYSDISFTVQEKKVFAHSFFIKTRCPKLYSMILLNKRYISNTPKEKEYNENGQLIESVDMDPSIKYQIFIGFLNYIYTDHLVIAPHLRGELAALALKMGLTRLAALCKSYTYRLRKVEKIPESTFSKEIIESINELEKADLKFKIKPTDDCSIPAHKFILAQRNLYFKTMFECSFKEKDQNEFLVGDEINDEKTFKLILEYIYGNNENIINDENAVDILCLADRFMIEDLKYLCEHHLEQMVLSNKKNLFNFVNYKQPQEQTKSIEIKQEKEQVAVEQVPSTVQKEQNERELFDSGLIAFDNICILMQISDRFLSKRLKRICMETISLIDSEIFKTLNINGTLKEIRNGLSIFN</sequence>
<dbReference type="VEuPathDB" id="AmoebaDB:DICPUDRAFT_97415"/>
<feature type="domain" description="BTB" evidence="4">
    <location>
        <begin position="600"/>
        <end position="672"/>
    </location>
</feature>
<dbReference type="KEGG" id="dpp:DICPUDRAFT_97415"/>
<evidence type="ECO:0000313" key="5">
    <source>
        <dbReference type="EMBL" id="EGC36949.1"/>
    </source>
</evidence>
<feature type="repeat" description="RCC1" evidence="2">
    <location>
        <begin position="276"/>
        <end position="329"/>
    </location>
</feature>
<dbReference type="SMART" id="SM00225">
    <property type="entry name" value="BTB"/>
    <property type="match status" value="2"/>
</dbReference>
<dbReference type="InParanoid" id="F0ZGI8"/>
<feature type="repeat" description="RCC1" evidence="2">
    <location>
        <begin position="53"/>
        <end position="105"/>
    </location>
</feature>
<dbReference type="eggNOG" id="KOG1426">
    <property type="taxonomic scope" value="Eukaryota"/>
</dbReference>
<dbReference type="InterPro" id="IPR058923">
    <property type="entry name" value="RCC1-like_dom"/>
</dbReference>
<dbReference type="OMA" id="FKTMFEC"/>